<feature type="chain" id="PRO_5046375647" description="Lipoprotein" evidence="1">
    <location>
        <begin position="32"/>
        <end position="201"/>
    </location>
</feature>
<name>A0A7S6UMQ7_9GAMM</name>
<reference evidence="2 3" key="1">
    <citation type="submission" date="2020-10" db="EMBL/GenBank/DDBJ databases">
        <title>complete genome sequencing of Lysobacter sp. H23M41.</title>
        <authorList>
            <person name="Bae J.-W."/>
            <person name="Lee S.-Y."/>
        </authorList>
    </citation>
    <scope>NUCLEOTIDE SEQUENCE [LARGE SCALE GENOMIC DNA]</scope>
    <source>
        <strain evidence="2 3">H23M41</strain>
    </source>
</reference>
<dbReference type="Proteomes" id="UP000593932">
    <property type="component" value="Chromosome"/>
</dbReference>
<evidence type="ECO:0000313" key="3">
    <source>
        <dbReference type="Proteomes" id="UP000593932"/>
    </source>
</evidence>
<keyword evidence="1" id="KW-0732">Signal</keyword>
<proteinExistence type="predicted"/>
<evidence type="ECO:0008006" key="4">
    <source>
        <dbReference type="Google" id="ProtNLM"/>
    </source>
</evidence>
<dbReference type="PANTHER" id="PTHR39335:SF1">
    <property type="entry name" value="BLL4220 PROTEIN"/>
    <property type="match status" value="1"/>
</dbReference>
<gene>
    <name evidence="2" type="ORF">INQ42_06090</name>
</gene>
<evidence type="ECO:0000313" key="2">
    <source>
        <dbReference type="EMBL" id="QOW23115.1"/>
    </source>
</evidence>
<dbReference type="EMBL" id="CP063657">
    <property type="protein sequence ID" value="QOW23115.1"/>
    <property type="molecule type" value="Genomic_DNA"/>
</dbReference>
<sequence>MHFPSRKTPASLNHRALAAIGALSLAFTLGACDRAAEEGTHMDPPATADAQMPSPIGPGGTLVTDAADASGSLTVMSVGGPGDFVADNDRRALYMLEGDLDGDKCTASCLTQWAPLFPPTGEPTVSDGLSPVLIGTVERPDGSRQITYNGHPLYHFVGDTRPGDVLGHQRNDEWGDWYLLTPQGSELGEEVGKLETPRDSN</sequence>
<dbReference type="PROSITE" id="PS51257">
    <property type="entry name" value="PROKAR_LIPOPROTEIN"/>
    <property type="match status" value="1"/>
</dbReference>
<accession>A0A7S6UMQ7</accession>
<dbReference type="InterPro" id="IPR005297">
    <property type="entry name" value="Lipoprotein_repeat"/>
</dbReference>
<dbReference type="PANTHER" id="PTHR39335">
    <property type="entry name" value="BLL4220 PROTEIN"/>
    <property type="match status" value="1"/>
</dbReference>
<organism evidence="2 3">
    <name type="scientific">Novilysobacter avium</name>
    <dbReference type="NCBI Taxonomy" id="2781023"/>
    <lineage>
        <taxon>Bacteria</taxon>
        <taxon>Pseudomonadati</taxon>
        <taxon>Pseudomonadota</taxon>
        <taxon>Gammaproteobacteria</taxon>
        <taxon>Lysobacterales</taxon>
        <taxon>Lysobacteraceae</taxon>
        <taxon>Novilysobacter</taxon>
    </lineage>
</organism>
<feature type="signal peptide" evidence="1">
    <location>
        <begin position="1"/>
        <end position="31"/>
    </location>
</feature>
<protein>
    <recommendedName>
        <fullName evidence="4">Lipoprotein</fullName>
    </recommendedName>
</protein>
<keyword evidence="3" id="KW-1185">Reference proteome</keyword>
<evidence type="ECO:0000256" key="1">
    <source>
        <dbReference type="SAM" id="SignalP"/>
    </source>
</evidence>
<dbReference type="RefSeq" id="WP_194035589.1">
    <property type="nucleotide sequence ID" value="NZ_CP063657.1"/>
</dbReference>
<dbReference type="Pfam" id="PF03640">
    <property type="entry name" value="Lipoprotein_15"/>
    <property type="match status" value="1"/>
</dbReference>